<dbReference type="Proteomes" id="UP001164539">
    <property type="component" value="Chromosome 5"/>
</dbReference>
<dbReference type="EMBL" id="CM051398">
    <property type="protein sequence ID" value="KAJ4719150.1"/>
    <property type="molecule type" value="Genomic_DNA"/>
</dbReference>
<sequence length="253" mass="28090">MDVMMAEIEANMERIKKKNEAYDRAKISSEPAISPSRSAIQRPTFASILSKSKDLSQLTTDLPSPIQRGDAKIIKIDSKLHSQELSLCRTNLIGKILLRPGSKPMKLDELQSLLKKSWKPESLWQMTPLAHLNKEIVDRDLEKIPIMETNRSELLAAEKIETGTKTSTDALVNSNKEISSVDKAEEKFNDPVVGRVSGDIVEIELNNKNTTVNLTVDLTNFDNTGNPTLEVSKIDRDLATLSNHLLKKGAGTT</sequence>
<evidence type="ECO:0000313" key="1">
    <source>
        <dbReference type="EMBL" id="KAJ4719150.1"/>
    </source>
</evidence>
<proteinExistence type="predicted"/>
<keyword evidence="2" id="KW-1185">Reference proteome</keyword>
<protein>
    <submittedName>
        <fullName evidence="1">DUF4283 domain protein</fullName>
    </submittedName>
</protein>
<reference evidence="1 2" key="1">
    <citation type="journal article" date="2023" name="Science">
        <title>Complex scaffold remodeling in plant triterpene biosynthesis.</title>
        <authorList>
            <person name="De La Pena R."/>
            <person name="Hodgson H."/>
            <person name="Liu J.C."/>
            <person name="Stephenson M.J."/>
            <person name="Martin A.C."/>
            <person name="Owen C."/>
            <person name="Harkess A."/>
            <person name="Leebens-Mack J."/>
            <person name="Jimenez L.E."/>
            <person name="Osbourn A."/>
            <person name="Sattely E.S."/>
        </authorList>
    </citation>
    <scope>NUCLEOTIDE SEQUENCE [LARGE SCALE GENOMIC DNA]</scope>
    <source>
        <strain evidence="2">cv. JPN11</strain>
        <tissue evidence="1">Leaf</tissue>
    </source>
</reference>
<evidence type="ECO:0000313" key="2">
    <source>
        <dbReference type="Proteomes" id="UP001164539"/>
    </source>
</evidence>
<organism evidence="1 2">
    <name type="scientific">Melia azedarach</name>
    <name type="common">Chinaberry tree</name>
    <dbReference type="NCBI Taxonomy" id="155640"/>
    <lineage>
        <taxon>Eukaryota</taxon>
        <taxon>Viridiplantae</taxon>
        <taxon>Streptophyta</taxon>
        <taxon>Embryophyta</taxon>
        <taxon>Tracheophyta</taxon>
        <taxon>Spermatophyta</taxon>
        <taxon>Magnoliopsida</taxon>
        <taxon>eudicotyledons</taxon>
        <taxon>Gunneridae</taxon>
        <taxon>Pentapetalae</taxon>
        <taxon>rosids</taxon>
        <taxon>malvids</taxon>
        <taxon>Sapindales</taxon>
        <taxon>Meliaceae</taxon>
        <taxon>Melia</taxon>
    </lineage>
</organism>
<gene>
    <name evidence="1" type="ORF">OWV82_010766</name>
</gene>
<name>A0ACC1Y6K0_MELAZ</name>
<comment type="caution">
    <text evidence="1">The sequence shown here is derived from an EMBL/GenBank/DDBJ whole genome shotgun (WGS) entry which is preliminary data.</text>
</comment>
<accession>A0ACC1Y6K0</accession>